<reference evidence="3" key="2">
    <citation type="journal article" date="2018" name="BMC Genomics">
        <title>Genomic insights into host adaptation between the wheat stripe rust pathogen (Puccinia striiformis f. sp. tritici) and the barley stripe rust pathogen (Puccinia striiformis f. sp. hordei).</title>
        <authorList>
            <person name="Xia C."/>
            <person name="Wang M."/>
            <person name="Yin C."/>
            <person name="Cornejo O.E."/>
            <person name="Hulbert S.H."/>
            <person name="Chen X."/>
        </authorList>
    </citation>
    <scope>NUCLEOTIDE SEQUENCE [LARGE SCALE GENOMIC DNA]</scope>
    <source>
        <strain evidence="3">93TX-2</strain>
    </source>
</reference>
<feature type="region of interest" description="Disordered" evidence="1">
    <location>
        <begin position="183"/>
        <end position="202"/>
    </location>
</feature>
<reference evidence="2 3" key="1">
    <citation type="submission" date="2017-12" db="EMBL/GenBank/DDBJ databases">
        <title>Gene loss provides genomic basis for host adaptation in cereal stripe rust fungi.</title>
        <authorList>
            <person name="Xia C."/>
        </authorList>
    </citation>
    <scope>NUCLEOTIDE SEQUENCE [LARGE SCALE GENOMIC DNA]</scope>
    <source>
        <strain evidence="2 3">93TX-2</strain>
    </source>
</reference>
<feature type="compositionally biased region" description="Polar residues" evidence="1">
    <location>
        <begin position="80"/>
        <end position="90"/>
    </location>
</feature>
<dbReference type="VEuPathDB" id="FungiDB:PSTT_01018"/>
<feature type="region of interest" description="Disordered" evidence="1">
    <location>
        <begin position="1"/>
        <end position="125"/>
    </location>
</feature>
<protein>
    <submittedName>
        <fullName evidence="2">Uncharacterized protein</fullName>
    </submittedName>
</protein>
<gene>
    <name evidence="2" type="ORF">PSHT_12897</name>
</gene>
<feature type="region of interest" description="Disordered" evidence="1">
    <location>
        <begin position="420"/>
        <end position="523"/>
    </location>
</feature>
<feature type="compositionally biased region" description="Basic and acidic residues" evidence="1">
    <location>
        <begin position="183"/>
        <end position="193"/>
    </location>
</feature>
<accession>A0A2S4UTR6</accession>
<feature type="compositionally biased region" description="Polar residues" evidence="1">
    <location>
        <begin position="470"/>
        <end position="523"/>
    </location>
</feature>
<name>A0A2S4UTR6_9BASI</name>
<feature type="compositionally biased region" description="Basic residues" evidence="1">
    <location>
        <begin position="59"/>
        <end position="72"/>
    </location>
</feature>
<dbReference type="VEuPathDB" id="FungiDB:PSHT_12897"/>
<evidence type="ECO:0000313" key="3">
    <source>
        <dbReference type="Proteomes" id="UP000238274"/>
    </source>
</evidence>
<organism evidence="2 3">
    <name type="scientific">Puccinia striiformis</name>
    <dbReference type="NCBI Taxonomy" id="27350"/>
    <lineage>
        <taxon>Eukaryota</taxon>
        <taxon>Fungi</taxon>
        <taxon>Dikarya</taxon>
        <taxon>Basidiomycota</taxon>
        <taxon>Pucciniomycotina</taxon>
        <taxon>Pucciniomycetes</taxon>
        <taxon>Pucciniales</taxon>
        <taxon>Pucciniaceae</taxon>
        <taxon>Puccinia</taxon>
    </lineage>
</organism>
<dbReference type="EMBL" id="PKSM01000246">
    <property type="protein sequence ID" value="POW00673.1"/>
    <property type="molecule type" value="Genomic_DNA"/>
</dbReference>
<keyword evidence="3" id="KW-1185">Reference proteome</keyword>
<reference evidence="3" key="3">
    <citation type="journal article" date="2018" name="Mol. Plant Microbe Interact.">
        <title>Genome sequence resources for the wheat stripe rust pathogen (Puccinia striiformis f. sp. tritici) and the barley stripe rust pathogen (Puccinia striiformis f. sp. hordei).</title>
        <authorList>
            <person name="Xia C."/>
            <person name="Wang M."/>
            <person name="Yin C."/>
            <person name="Cornejo O.E."/>
            <person name="Hulbert S.H."/>
            <person name="Chen X."/>
        </authorList>
    </citation>
    <scope>NUCLEOTIDE SEQUENCE [LARGE SCALE GENOMIC DNA]</scope>
    <source>
        <strain evidence="3">93TX-2</strain>
    </source>
</reference>
<evidence type="ECO:0000256" key="1">
    <source>
        <dbReference type="SAM" id="MobiDB-lite"/>
    </source>
</evidence>
<comment type="caution">
    <text evidence="2">The sequence shown here is derived from an EMBL/GenBank/DDBJ whole genome shotgun (WGS) entry which is preliminary data.</text>
</comment>
<dbReference type="Proteomes" id="UP000238274">
    <property type="component" value="Unassembled WGS sequence"/>
</dbReference>
<feature type="compositionally biased region" description="Polar residues" evidence="1">
    <location>
        <begin position="41"/>
        <end position="50"/>
    </location>
</feature>
<feature type="compositionally biased region" description="Polar residues" evidence="1">
    <location>
        <begin position="1"/>
        <end position="12"/>
    </location>
</feature>
<sequence>MSNLQPISDSIKNGTNNPTDNNQTPNPPNPSIPSSQANPPETQGENPAPQNATATKTNPKPKPKNTRAHAKQQAKGLNPNAPSEANTNIPNVAKEMIAALGTETRNEQGTQESGEGDRNEDEVDDNIPEIISVNEANKADTIEQARRAKIALDKAVKARDEGNEERAEIYYTIYHSLLPNKRDEKKSAIDPKHPPNGPDQPIIIDPSFSSTIPQKRSEHDGVTTEVRNLKFRWGVSNNHTDGGFTPYFHKNILELKGYIPLTIFNKEWQARALAWHAENRCKVSDEEKGLKYWGYKVPNEYEMSFSDWTLNYTVFYKTMLYSYKFDTLDAWILLHKANCDKIQRKDGFMTALRYLTHFLTLLIKHKATIPTLINSVKPFTHRYNIKVRTNAWQFKPIVDGEEFVSDFSKMKPETYKEAYGEARNNDELQFKTTNPYEIGGPREKWDAPTGTRPTKNIQSIPDPKTPRHPITSTSTNNFPTGSNTALPTRPTQNRNPRNSGYQGNNFNPNYNRGSNQQGGRPRE</sequence>
<feature type="compositionally biased region" description="Low complexity" evidence="1">
    <location>
        <begin position="13"/>
        <end position="24"/>
    </location>
</feature>
<evidence type="ECO:0000313" key="2">
    <source>
        <dbReference type="EMBL" id="POW00673.1"/>
    </source>
</evidence>
<dbReference type="AlphaFoldDB" id="A0A2S4UTR6"/>
<proteinExistence type="predicted"/>
<feature type="compositionally biased region" description="Basic and acidic residues" evidence="1">
    <location>
        <begin position="420"/>
        <end position="429"/>
    </location>
</feature>